<comment type="caution">
    <text evidence="1">The sequence shown here is derived from an EMBL/GenBank/DDBJ whole genome shotgun (WGS) entry which is preliminary data.</text>
</comment>
<dbReference type="EMBL" id="CM037155">
    <property type="protein sequence ID" value="KAH7848049.1"/>
    <property type="molecule type" value="Genomic_DNA"/>
</dbReference>
<sequence>MSHDKVHSQGAVPFSWEKRPGVSKVAHGDYPSEVGQFGQRLPPPPCPPESGRASFHELTVPLPPSGFQLPTRSSSWRGIRKQDDPFLNAYRECTKGSRKGKDDSGFGLRKHLNSLLCKYSVSVRDDSMVRISKLHTSNSECHKEL</sequence>
<protein>
    <submittedName>
        <fullName evidence="1">Uncharacterized protein</fullName>
    </submittedName>
</protein>
<accession>A0ACB7Y3B9</accession>
<evidence type="ECO:0000313" key="2">
    <source>
        <dbReference type="Proteomes" id="UP000828048"/>
    </source>
</evidence>
<proteinExistence type="predicted"/>
<gene>
    <name evidence="1" type="ORF">Vadar_033201</name>
</gene>
<name>A0ACB7Y3B9_9ERIC</name>
<evidence type="ECO:0000313" key="1">
    <source>
        <dbReference type="EMBL" id="KAH7848049.1"/>
    </source>
</evidence>
<organism evidence="1 2">
    <name type="scientific">Vaccinium darrowii</name>
    <dbReference type="NCBI Taxonomy" id="229202"/>
    <lineage>
        <taxon>Eukaryota</taxon>
        <taxon>Viridiplantae</taxon>
        <taxon>Streptophyta</taxon>
        <taxon>Embryophyta</taxon>
        <taxon>Tracheophyta</taxon>
        <taxon>Spermatophyta</taxon>
        <taxon>Magnoliopsida</taxon>
        <taxon>eudicotyledons</taxon>
        <taxon>Gunneridae</taxon>
        <taxon>Pentapetalae</taxon>
        <taxon>asterids</taxon>
        <taxon>Ericales</taxon>
        <taxon>Ericaceae</taxon>
        <taxon>Vaccinioideae</taxon>
        <taxon>Vaccinieae</taxon>
        <taxon>Vaccinium</taxon>
    </lineage>
</organism>
<dbReference type="Proteomes" id="UP000828048">
    <property type="component" value="Chromosome 5"/>
</dbReference>
<reference evidence="1 2" key="1">
    <citation type="journal article" date="2021" name="Hortic Res">
        <title>High-quality reference genome and annotation aids understanding of berry development for evergreen blueberry (Vaccinium darrowii).</title>
        <authorList>
            <person name="Yu J."/>
            <person name="Hulse-Kemp A.M."/>
            <person name="Babiker E."/>
            <person name="Staton M."/>
        </authorList>
    </citation>
    <scope>NUCLEOTIDE SEQUENCE [LARGE SCALE GENOMIC DNA]</scope>
    <source>
        <strain evidence="2">cv. NJ 8807/NJ 8810</strain>
        <tissue evidence="1">Young leaf</tissue>
    </source>
</reference>
<keyword evidence="2" id="KW-1185">Reference proteome</keyword>